<dbReference type="OrthoDB" id="10612380at2759"/>
<gene>
    <name evidence="1" type="ORF">BO88DRAFT_409418</name>
</gene>
<protein>
    <submittedName>
        <fullName evidence="1">Uncharacterized protein</fullName>
    </submittedName>
</protein>
<keyword evidence="2" id="KW-1185">Reference proteome</keyword>
<dbReference type="EMBL" id="KZ821661">
    <property type="protein sequence ID" value="PYH63196.1"/>
    <property type="molecule type" value="Genomic_DNA"/>
</dbReference>
<evidence type="ECO:0000313" key="2">
    <source>
        <dbReference type="Proteomes" id="UP000248405"/>
    </source>
</evidence>
<dbReference type="GeneID" id="37212543"/>
<evidence type="ECO:0000313" key="1">
    <source>
        <dbReference type="EMBL" id="PYH63196.1"/>
    </source>
</evidence>
<proteinExistence type="predicted"/>
<sequence>MATVVLLLRPFSPARSPGQAHGNHFTGRVGFPQKIDLGLGQWKVSKIYGWDV</sequence>
<accession>A0A319ASB0</accession>
<dbReference type="Proteomes" id="UP000248405">
    <property type="component" value="Unassembled WGS sequence"/>
</dbReference>
<dbReference type="AlphaFoldDB" id="A0A319ASB0"/>
<organism evidence="1 2">
    <name type="scientific">Aspergillus vadensis (strain CBS 113365 / IMI 142717 / IBT 24658)</name>
    <dbReference type="NCBI Taxonomy" id="1448311"/>
    <lineage>
        <taxon>Eukaryota</taxon>
        <taxon>Fungi</taxon>
        <taxon>Dikarya</taxon>
        <taxon>Ascomycota</taxon>
        <taxon>Pezizomycotina</taxon>
        <taxon>Eurotiomycetes</taxon>
        <taxon>Eurotiomycetidae</taxon>
        <taxon>Eurotiales</taxon>
        <taxon>Aspergillaceae</taxon>
        <taxon>Aspergillus</taxon>
        <taxon>Aspergillus subgen. Circumdati</taxon>
    </lineage>
</organism>
<dbReference type="RefSeq" id="XP_025556990.1">
    <property type="nucleotide sequence ID" value="XM_025707951.1"/>
</dbReference>
<reference evidence="1" key="1">
    <citation type="submission" date="2016-12" db="EMBL/GenBank/DDBJ databases">
        <title>The genomes of Aspergillus section Nigri reveals drivers in fungal speciation.</title>
        <authorList>
            <consortium name="DOE Joint Genome Institute"/>
            <person name="Vesth T.C."/>
            <person name="Nybo J."/>
            <person name="Theobald S."/>
            <person name="Brandl J."/>
            <person name="Frisvad J.C."/>
            <person name="Nielsen K.F."/>
            <person name="Lyhne E.K."/>
            <person name="Kogle M.E."/>
            <person name="Kuo A."/>
            <person name="Riley R."/>
            <person name="Clum A."/>
            <person name="Nolan M."/>
            <person name="Lipzen A."/>
            <person name="Salamov A."/>
            <person name="Henrissat B."/>
            <person name="Wiebenga A."/>
            <person name="De Vries R.P."/>
            <person name="Grigoriev I.V."/>
            <person name="Mortensen U.H."/>
            <person name="Andersen M.R."/>
            <person name="Baker S.E."/>
        </authorList>
    </citation>
    <scope>NUCLEOTIDE SEQUENCE [LARGE SCALE GENOMIC DNA]</scope>
    <source>
        <strain evidence="1">CBS 113365</strain>
    </source>
</reference>
<name>A0A319ASB0_ASPVC</name>